<dbReference type="InterPro" id="IPR005119">
    <property type="entry name" value="LysR_subst-bd"/>
</dbReference>
<evidence type="ECO:0000256" key="1">
    <source>
        <dbReference type="ARBA" id="ARBA00009437"/>
    </source>
</evidence>
<sequence>MDAIRSSCLSPSSLAWLRCFDAAARLRSFTRAAQELHVSQGAVSQQVKKLEEWLGHTLLLRTPSGLRLTPRGEELFAVTCATFRDLDTTVRGLHTAGRRGPVNVSSPPSFAMLWLTLRLGDFYRTHPHLTLRIVGEFVRVDRELMASEGIAAAVRFDTCEAAVPEAVELFDEWLVPVAAPAFMQAHPNLRNARDLEGKNLLHAADPSEMSAPTEEWAQWLAEAGVPFRDSALSEGAQFNLSQLAVQAALGGQGIAMARVALVQGYLLQGRLLVPFRRRIRARGSYRIIGSPSHPQTRTILDWLVDQAHRFEHQRDALFDSAGIVPA</sequence>
<evidence type="ECO:0000313" key="7">
    <source>
        <dbReference type="Proteomes" id="UP000187251"/>
    </source>
</evidence>
<dbReference type="OrthoDB" id="8591238at2"/>
<dbReference type="PROSITE" id="PS50931">
    <property type="entry name" value="HTH_LYSR"/>
    <property type="match status" value="1"/>
</dbReference>
<evidence type="ECO:0000256" key="4">
    <source>
        <dbReference type="ARBA" id="ARBA00023163"/>
    </source>
</evidence>
<evidence type="ECO:0000256" key="3">
    <source>
        <dbReference type="ARBA" id="ARBA00023125"/>
    </source>
</evidence>
<name>A0A1R1JRP9_ALCXX</name>
<dbReference type="Gene3D" id="1.10.10.10">
    <property type="entry name" value="Winged helix-like DNA-binding domain superfamily/Winged helix DNA-binding domain"/>
    <property type="match status" value="1"/>
</dbReference>
<dbReference type="RefSeq" id="WP_076412851.1">
    <property type="nucleotide sequence ID" value="NZ_AP028040.1"/>
</dbReference>
<organism evidence="6 7">
    <name type="scientific">Alcaligenes xylosoxydans xylosoxydans</name>
    <name type="common">Achromobacter xylosoxidans</name>
    <dbReference type="NCBI Taxonomy" id="85698"/>
    <lineage>
        <taxon>Bacteria</taxon>
        <taxon>Pseudomonadati</taxon>
        <taxon>Pseudomonadota</taxon>
        <taxon>Betaproteobacteria</taxon>
        <taxon>Burkholderiales</taxon>
        <taxon>Alcaligenaceae</taxon>
        <taxon>Achromobacter</taxon>
    </lineage>
</organism>
<dbReference type="SUPFAM" id="SSF46785">
    <property type="entry name" value="Winged helix' DNA-binding domain"/>
    <property type="match status" value="1"/>
</dbReference>
<accession>A0A1R1JRP9</accession>
<dbReference type="InterPro" id="IPR036388">
    <property type="entry name" value="WH-like_DNA-bd_sf"/>
</dbReference>
<comment type="similarity">
    <text evidence="1">Belongs to the LysR transcriptional regulatory family.</text>
</comment>
<gene>
    <name evidence="6" type="ORF">BIZ92_28095</name>
</gene>
<dbReference type="FunFam" id="1.10.10.10:FF:000001">
    <property type="entry name" value="LysR family transcriptional regulator"/>
    <property type="match status" value="1"/>
</dbReference>
<evidence type="ECO:0000313" key="6">
    <source>
        <dbReference type="EMBL" id="OMG84766.1"/>
    </source>
</evidence>
<dbReference type="GO" id="GO:0003677">
    <property type="term" value="F:DNA binding"/>
    <property type="evidence" value="ECO:0007669"/>
    <property type="project" value="UniProtKB-KW"/>
</dbReference>
<dbReference type="GO" id="GO:0003700">
    <property type="term" value="F:DNA-binding transcription factor activity"/>
    <property type="evidence" value="ECO:0007669"/>
    <property type="project" value="InterPro"/>
</dbReference>
<comment type="caution">
    <text evidence="6">The sequence shown here is derived from an EMBL/GenBank/DDBJ whole genome shotgun (WGS) entry which is preliminary data.</text>
</comment>
<dbReference type="AlphaFoldDB" id="A0A1R1JRP9"/>
<dbReference type="PRINTS" id="PR00039">
    <property type="entry name" value="HTHLYSR"/>
</dbReference>
<keyword evidence="4" id="KW-0804">Transcription</keyword>
<dbReference type="Pfam" id="PF03466">
    <property type="entry name" value="LysR_substrate"/>
    <property type="match status" value="1"/>
</dbReference>
<dbReference type="InterPro" id="IPR036390">
    <property type="entry name" value="WH_DNA-bd_sf"/>
</dbReference>
<dbReference type="InterPro" id="IPR058163">
    <property type="entry name" value="LysR-type_TF_proteobact-type"/>
</dbReference>
<dbReference type="EMBL" id="MJMN01000018">
    <property type="protein sequence ID" value="OMG84766.1"/>
    <property type="molecule type" value="Genomic_DNA"/>
</dbReference>
<keyword evidence="2" id="KW-0805">Transcription regulation</keyword>
<reference evidence="6 7" key="1">
    <citation type="submission" date="2016-09" db="EMBL/GenBank/DDBJ databases">
        <title>Phylogenomics of Achromobacter.</title>
        <authorList>
            <person name="Jeukens J."/>
            <person name="Freschi L."/>
            <person name="Vincent A.T."/>
            <person name="Emond-Rheault J.-G."/>
            <person name="Kukavica-Ibrulj I."/>
            <person name="Charette S.J."/>
            <person name="Levesque R.C."/>
        </authorList>
    </citation>
    <scope>NUCLEOTIDE SEQUENCE [LARGE SCALE GENOMIC DNA]</scope>
    <source>
        <strain evidence="6 7">AUS488</strain>
    </source>
</reference>
<feature type="domain" description="HTH lysR-type" evidence="5">
    <location>
        <begin position="14"/>
        <end position="69"/>
    </location>
</feature>
<dbReference type="SUPFAM" id="SSF53850">
    <property type="entry name" value="Periplasmic binding protein-like II"/>
    <property type="match status" value="1"/>
</dbReference>
<dbReference type="PANTHER" id="PTHR30537">
    <property type="entry name" value="HTH-TYPE TRANSCRIPTIONAL REGULATOR"/>
    <property type="match status" value="1"/>
</dbReference>
<dbReference type="InterPro" id="IPR000847">
    <property type="entry name" value="LysR_HTH_N"/>
</dbReference>
<dbReference type="PANTHER" id="PTHR30537:SF5">
    <property type="entry name" value="HTH-TYPE TRANSCRIPTIONAL ACTIVATOR TTDR-RELATED"/>
    <property type="match status" value="1"/>
</dbReference>
<evidence type="ECO:0000256" key="2">
    <source>
        <dbReference type="ARBA" id="ARBA00023015"/>
    </source>
</evidence>
<protein>
    <recommendedName>
        <fullName evidence="5">HTH lysR-type domain-containing protein</fullName>
    </recommendedName>
</protein>
<dbReference type="Pfam" id="PF00126">
    <property type="entry name" value="HTH_1"/>
    <property type="match status" value="1"/>
</dbReference>
<evidence type="ECO:0000259" key="5">
    <source>
        <dbReference type="PROSITE" id="PS50931"/>
    </source>
</evidence>
<dbReference type="Gene3D" id="3.40.190.10">
    <property type="entry name" value="Periplasmic binding protein-like II"/>
    <property type="match status" value="2"/>
</dbReference>
<dbReference type="Proteomes" id="UP000187251">
    <property type="component" value="Unassembled WGS sequence"/>
</dbReference>
<keyword evidence="3" id="KW-0238">DNA-binding</keyword>
<proteinExistence type="inferred from homology"/>